<dbReference type="AlphaFoldDB" id="A0A1G6NS71"/>
<proteinExistence type="predicted"/>
<dbReference type="Gene3D" id="3.40.30.10">
    <property type="entry name" value="Glutaredoxin"/>
    <property type="match status" value="1"/>
</dbReference>
<dbReference type="InterPro" id="IPR036249">
    <property type="entry name" value="Thioredoxin-like_sf"/>
</dbReference>
<name>A0A1G6NS71_9BACT</name>
<evidence type="ECO:0000313" key="2">
    <source>
        <dbReference type="Proteomes" id="UP000199452"/>
    </source>
</evidence>
<dbReference type="CDD" id="cd02980">
    <property type="entry name" value="TRX_Fd_family"/>
    <property type="match status" value="1"/>
</dbReference>
<reference evidence="1 2" key="1">
    <citation type="submission" date="2016-09" db="EMBL/GenBank/DDBJ databases">
        <authorList>
            <person name="Capua I."/>
            <person name="De Benedictis P."/>
            <person name="Joannis T."/>
            <person name="Lombin L.H."/>
            <person name="Cattoli G."/>
        </authorList>
    </citation>
    <scope>NUCLEOTIDE SEQUENCE [LARGE SCALE GENOMIC DNA]</scope>
    <source>
        <strain evidence="1 2">A7P-90m</strain>
    </source>
</reference>
<dbReference type="OrthoDB" id="9807975at2"/>
<dbReference type="RefSeq" id="WP_092439242.1">
    <property type="nucleotide sequence ID" value="NZ_FMYP01000045.1"/>
</dbReference>
<dbReference type="EMBL" id="FMYP01000045">
    <property type="protein sequence ID" value="SDC70568.1"/>
    <property type="molecule type" value="Genomic_DNA"/>
</dbReference>
<accession>A0A1G6NS71</accession>
<dbReference type="Proteomes" id="UP000199452">
    <property type="component" value="Unassembled WGS sequence"/>
</dbReference>
<keyword evidence="2" id="KW-1185">Reference proteome</keyword>
<dbReference type="STRING" id="1640674.SAMN05216323_104521"/>
<organism evidence="1 2">
    <name type="scientific">Williamwhitmania taraxaci</name>
    <dbReference type="NCBI Taxonomy" id="1640674"/>
    <lineage>
        <taxon>Bacteria</taxon>
        <taxon>Pseudomonadati</taxon>
        <taxon>Bacteroidota</taxon>
        <taxon>Bacteroidia</taxon>
        <taxon>Bacteroidales</taxon>
        <taxon>Williamwhitmaniaceae</taxon>
        <taxon>Williamwhitmania</taxon>
    </lineage>
</organism>
<dbReference type="Pfam" id="PF01257">
    <property type="entry name" value="2Fe-2S_thioredx"/>
    <property type="match status" value="1"/>
</dbReference>
<evidence type="ECO:0000313" key="1">
    <source>
        <dbReference type="EMBL" id="SDC70568.1"/>
    </source>
</evidence>
<sequence>MNDLKKIEIKICLGSSCFSRGNRIILQEINSYIETKRVKDRVFFHGAHCFGDCNDGPKIEVNGKLYCKVTSSMVLDILNEAFGF</sequence>
<protein>
    <submittedName>
        <fullName evidence="1">Thioredoxin-like [2Fe-2S] ferredoxin</fullName>
    </submittedName>
</protein>
<dbReference type="SUPFAM" id="SSF52833">
    <property type="entry name" value="Thioredoxin-like"/>
    <property type="match status" value="1"/>
</dbReference>
<gene>
    <name evidence="1" type="ORF">SAMN05216323_104521</name>
</gene>